<dbReference type="EMBL" id="CP002117">
    <property type="protein sequence ID" value="ADN37345.1"/>
    <property type="molecule type" value="Genomic_DNA"/>
</dbReference>
<gene>
    <name evidence="4" type="ordered locus">Mpet_2602</name>
</gene>
<dbReference type="SUPFAM" id="SSF55785">
    <property type="entry name" value="PYP-like sensor domain (PAS domain)"/>
    <property type="match status" value="1"/>
</dbReference>
<organism evidence="4 5">
    <name type="scientific">Methanolacinia petrolearia (strain DSM 11571 / OCM 486 / SEBR 4847)</name>
    <name type="common">Methanoplanus petrolearius</name>
    <dbReference type="NCBI Taxonomy" id="679926"/>
    <lineage>
        <taxon>Archaea</taxon>
        <taxon>Methanobacteriati</taxon>
        <taxon>Methanobacteriota</taxon>
        <taxon>Stenosarchaea group</taxon>
        <taxon>Methanomicrobia</taxon>
        <taxon>Methanomicrobiales</taxon>
        <taxon>Methanomicrobiaceae</taxon>
        <taxon>Methanolacinia</taxon>
    </lineage>
</organism>
<dbReference type="NCBIfam" id="TIGR00229">
    <property type="entry name" value="sensory_box"/>
    <property type="match status" value="1"/>
</dbReference>
<accession>E1RFP1</accession>
<protein>
    <submittedName>
        <fullName evidence="4">Putative transcriptional regulator</fullName>
    </submittedName>
</protein>
<feature type="domain" description="PAS" evidence="3">
    <location>
        <begin position="45"/>
        <end position="116"/>
    </location>
</feature>
<dbReference type="CDD" id="cd00130">
    <property type="entry name" value="PAS"/>
    <property type="match status" value="1"/>
</dbReference>
<dbReference type="Proteomes" id="UP000006565">
    <property type="component" value="Chromosome"/>
</dbReference>
<dbReference type="KEGG" id="mpi:Mpet_2602"/>
<name>E1RFP1_METP4</name>
<keyword evidence="2" id="KW-0804">Transcription</keyword>
<evidence type="ECO:0000313" key="4">
    <source>
        <dbReference type="EMBL" id="ADN37345.1"/>
    </source>
</evidence>
<dbReference type="InterPro" id="IPR036390">
    <property type="entry name" value="WH_DNA-bd_sf"/>
</dbReference>
<evidence type="ECO:0000256" key="1">
    <source>
        <dbReference type="ARBA" id="ARBA00023015"/>
    </source>
</evidence>
<dbReference type="InterPro" id="IPR011991">
    <property type="entry name" value="ArsR-like_HTH"/>
</dbReference>
<evidence type="ECO:0000256" key="2">
    <source>
        <dbReference type="ARBA" id="ARBA00023163"/>
    </source>
</evidence>
<keyword evidence="1" id="KW-0805">Transcription regulation</keyword>
<evidence type="ECO:0000313" key="5">
    <source>
        <dbReference type="Proteomes" id="UP000006565"/>
    </source>
</evidence>
<dbReference type="HOGENOM" id="CLU_843622_0_0_2"/>
<dbReference type="InterPro" id="IPR035965">
    <property type="entry name" value="PAS-like_dom_sf"/>
</dbReference>
<proteinExistence type="predicted"/>
<dbReference type="RefSeq" id="WP_013330518.1">
    <property type="nucleotide sequence ID" value="NC_014507.1"/>
</dbReference>
<dbReference type="InterPro" id="IPR036388">
    <property type="entry name" value="WH-like_DNA-bd_sf"/>
</dbReference>
<dbReference type="PROSITE" id="PS50112">
    <property type="entry name" value="PAS"/>
    <property type="match status" value="1"/>
</dbReference>
<reference evidence="4 5" key="1">
    <citation type="journal article" date="2010" name="Stand. Genomic Sci.">
        <title>Complete genome sequence of Methanoplanus petrolearius type strain (SEBR 4847).</title>
        <authorList>
            <person name="Brambilla E."/>
            <person name="Djao O.D."/>
            <person name="Daligault H."/>
            <person name="Lapidus A."/>
            <person name="Lucas S."/>
            <person name="Hammon N."/>
            <person name="Nolan M."/>
            <person name="Tice H."/>
            <person name="Cheng J.F."/>
            <person name="Han C."/>
            <person name="Tapia R."/>
            <person name="Goodwin L."/>
            <person name="Pitluck S."/>
            <person name="Liolios K."/>
            <person name="Ivanova N."/>
            <person name="Mavromatis K."/>
            <person name="Mikhailova N."/>
            <person name="Pati A."/>
            <person name="Chen A."/>
            <person name="Palaniappan K."/>
            <person name="Land M."/>
            <person name="Hauser L."/>
            <person name="Chang Y.J."/>
            <person name="Jeffries C.D."/>
            <person name="Rohde M."/>
            <person name="Spring S."/>
            <person name="Sikorski J."/>
            <person name="Goker M."/>
            <person name="Woyke T."/>
            <person name="Bristow J."/>
            <person name="Eisen J.A."/>
            <person name="Markowitz V."/>
            <person name="Hugenholtz P."/>
            <person name="Kyrpides N.C."/>
            <person name="Klenk H.P."/>
        </authorList>
    </citation>
    <scope>NUCLEOTIDE SEQUENCE [LARGE SCALE GENOMIC DNA]</scope>
    <source>
        <strain evidence="5">DSM 11571 / OCM 486 / SEBR 4847</strain>
    </source>
</reference>
<dbReference type="SUPFAM" id="SSF55781">
    <property type="entry name" value="GAF domain-like"/>
    <property type="match status" value="1"/>
</dbReference>
<dbReference type="Gene3D" id="3.30.450.40">
    <property type="match status" value="1"/>
</dbReference>
<dbReference type="InterPro" id="IPR029016">
    <property type="entry name" value="GAF-like_dom_sf"/>
</dbReference>
<dbReference type="AlphaFoldDB" id="E1RFP1"/>
<dbReference type="eggNOG" id="arCOG03931">
    <property type="taxonomic scope" value="Archaea"/>
</dbReference>
<keyword evidence="5" id="KW-1185">Reference proteome</keyword>
<dbReference type="CDD" id="cd00090">
    <property type="entry name" value="HTH_ARSR"/>
    <property type="match status" value="1"/>
</dbReference>
<dbReference type="SUPFAM" id="SSF46785">
    <property type="entry name" value="Winged helix' DNA-binding domain"/>
    <property type="match status" value="1"/>
</dbReference>
<sequence>MSLREISEAISMNRVTVARHLDVLMASGRVEMVPFGQAKVFYLSQRVPVASLINCLSDVILVVDDRMKIRQFNTAFLKLFGETAEDYYGLPVHDVFLSDDNGNHSFESLDMALRGKYMTEDIAINRGDEKICLKVDMYPCIFENGERSVSLVMTDVSFRKKSEEFLRINTEMIRKMSAEFSSDEILILGAETAKNVLNADAAAIFLNNDADTFSNHYCTGNGERFGSDFNEIWGRNEFNNQILNGNPVYYSYAGTEACGETRGAPGLSGPGSFLSYPLLRKGIVAGFIAVFSKKPDIPEIERNELELISCQISYALSKETFGKYCEKEL</sequence>
<dbReference type="Gene3D" id="3.30.450.20">
    <property type="entry name" value="PAS domain"/>
    <property type="match status" value="1"/>
</dbReference>
<dbReference type="Gene3D" id="1.10.10.10">
    <property type="entry name" value="Winged helix-like DNA-binding domain superfamily/Winged helix DNA-binding domain"/>
    <property type="match status" value="1"/>
</dbReference>
<dbReference type="InterPro" id="IPR000014">
    <property type="entry name" value="PAS"/>
</dbReference>
<dbReference type="GeneID" id="9745095"/>
<dbReference type="Pfam" id="PF13426">
    <property type="entry name" value="PAS_9"/>
    <property type="match status" value="1"/>
</dbReference>
<evidence type="ECO:0000259" key="3">
    <source>
        <dbReference type="PROSITE" id="PS50112"/>
    </source>
</evidence>
<dbReference type="OrthoDB" id="3369at2157"/>